<sequence>MSNLLIIGYIWPEPSSSAAGARMMQLIEFFQKDNYRITFATTARDTDNKVDLDSLGIHTERIKLNDPEFDILLNELNPEIVLFDRFMIEEQFGWRVDNVCPEAIKILDTEDLHFLRNAREGAYKKNISEKDIYLTSDLAKREIAAIYRCDISLIISEPELELLRNEFRIPEEILLYLPFMLSAISKNEQLELPGFNDRKDFISIGNFLHEPNWNAVLLLKEKVWPEIHKKLPEARMNIYGAYPSEKVLNLHNTKEKFLIHGWVENANEVMKNSKVCLAPIQFGAGLKGKLVEAMKNGTPSVTTGIGAEGISNWNKWNGFVTDEVEEFVQHAIELYSNKNLWEEKQQTGFEIFNNKFNKKYHQDNFRKTLNLIIKNLSRHRDHNFTGKMLKHHLHRSTYFMSRFIEEKNRNKN</sequence>
<dbReference type="AlphaFoldDB" id="A0A1H1RYX2"/>
<dbReference type="Proteomes" id="UP000198858">
    <property type="component" value="Chromosome I"/>
</dbReference>
<protein>
    <submittedName>
        <fullName evidence="1">Glycosyltransferase involved in cell wall bisynthesis</fullName>
    </submittedName>
</protein>
<keyword evidence="1" id="KW-0808">Transferase</keyword>
<dbReference type="SUPFAM" id="SSF53756">
    <property type="entry name" value="UDP-Glycosyltransferase/glycogen phosphorylase"/>
    <property type="match status" value="1"/>
</dbReference>
<accession>A0A1H1RYX2</accession>
<dbReference type="GO" id="GO:0016740">
    <property type="term" value="F:transferase activity"/>
    <property type="evidence" value="ECO:0007669"/>
    <property type="project" value="UniProtKB-KW"/>
</dbReference>
<evidence type="ECO:0000313" key="2">
    <source>
        <dbReference type="Proteomes" id="UP000198858"/>
    </source>
</evidence>
<evidence type="ECO:0000313" key="1">
    <source>
        <dbReference type="EMBL" id="SDS40786.1"/>
    </source>
</evidence>
<name>A0A1H1RYX2_9FLAO</name>
<keyword evidence="2" id="KW-1185">Reference proteome</keyword>
<organism evidence="1 2">
    <name type="scientific">Christiangramia echinicola</name>
    <dbReference type="NCBI Taxonomy" id="279359"/>
    <lineage>
        <taxon>Bacteria</taxon>
        <taxon>Pseudomonadati</taxon>
        <taxon>Bacteroidota</taxon>
        <taxon>Flavobacteriia</taxon>
        <taxon>Flavobacteriales</taxon>
        <taxon>Flavobacteriaceae</taxon>
        <taxon>Christiangramia</taxon>
    </lineage>
</organism>
<dbReference type="RefSeq" id="WP_089663615.1">
    <property type="nucleotide sequence ID" value="NZ_LT629745.1"/>
</dbReference>
<reference evidence="1 2" key="1">
    <citation type="submission" date="2016-10" db="EMBL/GenBank/DDBJ databases">
        <authorList>
            <person name="Varghese N."/>
            <person name="Submissions S."/>
        </authorList>
    </citation>
    <scope>NUCLEOTIDE SEQUENCE [LARGE SCALE GENOMIC DNA]</scope>
    <source>
        <strain evidence="1 2">Mar_2010_102</strain>
    </source>
</reference>
<dbReference type="Gene3D" id="3.40.50.2000">
    <property type="entry name" value="Glycogen Phosphorylase B"/>
    <property type="match status" value="1"/>
</dbReference>
<proteinExistence type="predicted"/>
<dbReference type="EMBL" id="LT629745">
    <property type="protein sequence ID" value="SDS40786.1"/>
    <property type="molecule type" value="Genomic_DNA"/>
</dbReference>
<gene>
    <name evidence="1" type="ORF">SAMN04488552_3075</name>
</gene>
<dbReference type="CDD" id="cd03801">
    <property type="entry name" value="GT4_PimA-like"/>
    <property type="match status" value="1"/>
</dbReference>
<dbReference type="STRING" id="1250231.SAMN04488552_3075"/>
<dbReference type="Pfam" id="PF13692">
    <property type="entry name" value="Glyco_trans_1_4"/>
    <property type="match status" value="1"/>
</dbReference>